<dbReference type="Pfam" id="PF19301">
    <property type="entry name" value="LigXa_C"/>
    <property type="match status" value="1"/>
</dbReference>
<name>A0A383AA89_9ZZZZ</name>
<dbReference type="EMBL" id="UINC01190114">
    <property type="protein sequence ID" value="SVE04105.1"/>
    <property type="molecule type" value="Genomic_DNA"/>
</dbReference>
<evidence type="ECO:0000259" key="1">
    <source>
        <dbReference type="Pfam" id="PF19301"/>
    </source>
</evidence>
<reference evidence="2" key="1">
    <citation type="submission" date="2018-05" db="EMBL/GenBank/DDBJ databases">
        <authorList>
            <person name="Lanie J.A."/>
            <person name="Ng W.-L."/>
            <person name="Kazmierczak K.M."/>
            <person name="Andrzejewski T.M."/>
            <person name="Davidsen T.M."/>
            <person name="Wayne K.J."/>
            <person name="Tettelin H."/>
            <person name="Glass J.I."/>
            <person name="Rusch D."/>
            <person name="Podicherti R."/>
            <person name="Tsui H.-C.T."/>
            <person name="Winkler M.E."/>
        </authorList>
    </citation>
    <scope>NUCLEOTIDE SEQUENCE</scope>
</reference>
<protein>
    <recommendedName>
        <fullName evidence="1">LigXa-like C-terminal domain-containing protein</fullName>
    </recommendedName>
</protein>
<accession>A0A383AA89</accession>
<proteinExistence type="predicted"/>
<sequence length="252" mass="28352">FEWGRLPENHRYISKFVQECNYLQGLEGGIDSSRISFLYDMLFGDPPTIETTADRLVRGIEGTQEKAISQTVSIKTTEYGLLVGAATDEGKETNAWQVNQWLMPFYTTPKPEGDGLLGCLAWVPVDDKNTMVYVITYHPDRPMTEEEIQTRKAGGGNHPELTEGTYKRKRNKENDYLIERKTSGANPLATISNEFELALVLEESMGAIVDRTKEQLDPNDIAIMETRRILMKSAIDLREGTEPAAAHDGTLY</sequence>
<dbReference type="AlphaFoldDB" id="A0A383AA89"/>
<gene>
    <name evidence="2" type="ORF">METZ01_LOCUS456959</name>
</gene>
<evidence type="ECO:0000313" key="2">
    <source>
        <dbReference type="EMBL" id="SVE04105.1"/>
    </source>
</evidence>
<dbReference type="InterPro" id="IPR045623">
    <property type="entry name" value="LigXa_C"/>
</dbReference>
<organism evidence="2">
    <name type="scientific">marine metagenome</name>
    <dbReference type="NCBI Taxonomy" id="408172"/>
    <lineage>
        <taxon>unclassified sequences</taxon>
        <taxon>metagenomes</taxon>
        <taxon>ecological metagenomes</taxon>
    </lineage>
</organism>
<feature type="non-terminal residue" evidence="2">
    <location>
        <position position="1"/>
    </location>
</feature>
<dbReference type="SUPFAM" id="SSF55961">
    <property type="entry name" value="Bet v1-like"/>
    <property type="match status" value="1"/>
</dbReference>
<feature type="domain" description="LigXa-like C-terminal" evidence="1">
    <location>
        <begin position="3"/>
        <end position="243"/>
    </location>
</feature>
<feature type="non-terminal residue" evidence="2">
    <location>
        <position position="252"/>
    </location>
</feature>